<sequence length="510" mass="54719">MQKRIGRAVRPAALYAGVMLTLFPLYYQNYYYDINTCKYRLFLWLTLALAVATGAAFLWRLCRRRGVHPALGVTDGCMAAFVLCAAISCALCADPMDALTGDRGRHSGLLYLLAVGTMTLCLARRGGGYRACMGLMLLAGTAVCLLGVLQFYGVDPLRFYDGLGGTQRFIFMSTIGHINFFGAYVGMLLAVAACGAIDGKSLRLRIPCQALVLLCCATAAVSRSDSVYIAIAGASVALLRRALASWKHLGRACFCAGSFFLGAWWIDVLPFEHMAMQGLCAKVADLGVGLALLWAGFAALGLLALWLDARQADARALAHVRRALYALCGAGIALAAAAVVWFTVFDTSAKLGAWENYLRLNDKWGTGRGFAWIRAVQSYASFSPLQKLFGCGPDMARTILEPLMTKEAMALSGGVFENCHNEYLQYLLTTGAAGLAAYLAFLLTALRRLALAGRENPAVRALFAAAVGYAAQASVSVNQPITTTIFFVLLAMGLGLTADIARRQPARHGL</sequence>
<feature type="transmembrane region" description="Helical" evidence="5">
    <location>
        <begin position="423"/>
        <end position="446"/>
    </location>
</feature>
<feature type="transmembrane region" description="Helical" evidence="5">
    <location>
        <begin position="458"/>
        <end position="475"/>
    </location>
</feature>
<comment type="caution">
    <text evidence="7">The sequence shown here is derived from an EMBL/GenBank/DDBJ whole genome shotgun (WGS) entry which is preliminary data.</text>
</comment>
<feature type="transmembrane region" description="Helical" evidence="5">
    <location>
        <begin position="323"/>
        <end position="344"/>
    </location>
</feature>
<keyword evidence="4 5" id="KW-0472">Membrane</keyword>
<dbReference type="EMBL" id="DVFJ01000036">
    <property type="protein sequence ID" value="HIQ72598.1"/>
    <property type="molecule type" value="Genomic_DNA"/>
</dbReference>
<dbReference type="PANTHER" id="PTHR37422">
    <property type="entry name" value="TEICHURONIC ACID BIOSYNTHESIS PROTEIN TUAE"/>
    <property type="match status" value="1"/>
</dbReference>
<feature type="transmembrane region" description="Helical" evidence="5">
    <location>
        <begin position="41"/>
        <end position="59"/>
    </location>
</feature>
<evidence type="ECO:0000313" key="8">
    <source>
        <dbReference type="Proteomes" id="UP000886887"/>
    </source>
</evidence>
<evidence type="ECO:0000313" key="7">
    <source>
        <dbReference type="EMBL" id="HIQ72598.1"/>
    </source>
</evidence>
<feature type="domain" description="O-antigen ligase-related" evidence="6">
    <location>
        <begin position="294"/>
        <end position="439"/>
    </location>
</feature>
<evidence type="ECO:0000256" key="3">
    <source>
        <dbReference type="ARBA" id="ARBA00022989"/>
    </source>
</evidence>
<dbReference type="InterPro" id="IPR051533">
    <property type="entry name" value="WaaL-like"/>
</dbReference>
<evidence type="ECO:0000256" key="5">
    <source>
        <dbReference type="SAM" id="Phobius"/>
    </source>
</evidence>
<organism evidence="7 8">
    <name type="scientific">Candidatus Onthenecus intestinigallinarum</name>
    <dbReference type="NCBI Taxonomy" id="2840875"/>
    <lineage>
        <taxon>Bacteria</taxon>
        <taxon>Bacillati</taxon>
        <taxon>Bacillota</taxon>
        <taxon>Clostridia</taxon>
        <taxon>Eubacteriales</taxon>
        <taxon>Candidatus Onthenecus</taxon>
    </lineage>
</organism>
<keyword evidence="2 5" id="KW-0812">Transmembrane</keyword>
<reference evidence="7" key="2">
    <citation type="journal article" date="2021" name="PeerJ">
        <title>Extensive microbial diversity within the chicken gut microbiome revealed by metagenomics and culture.</title>
        <authorList>
            <person name="Gilroy R."/>
            <person name="Ravi A."/>
            <person name="Getino M."/>
            <person name="Pursley I."/>
            <person name="Horton D.L."/>
            <person name="Alikhan N.F."/>
            <person name="Baker D."/>
            <person name="Gharbi K."/>
            <person name="Hall N."/>
            <person name="Watson M."/>
            <person name="Adriaenssens E.M."/>
            <person name="Foster-Nyarko E."/>
            <person name="Jarju S."/>
            <person name="Secka A."/>
            <person name="Antonio M."/>
            <person name="Oren A."/>
            <person name="Chaudhuri R.R."/>
            <person name="La Ragione R."/>
            <person name="Hildebrand F."/>
            <person name="Pallen M.J."/>
        </authorList>
    </citation>
    <scope>NUCLEOTIDE SEQUENCE</scope>
    <source>
        <strain evidence="7">ChiSxjej2B14-6234</strain>
    </source>
</reference>
<dbReference type="Pfam" id="PF04932">
    <property type="entry name" value="Wzy_C"/>
    <property type="match status" value="1"/>
</dbReference>
<dbReference type="AlphaFoldDB" id="A0A9D0ZDQ9"/>
<feature type="transmembrane region" description="Helical" evidence="5">
    <location>
        <begin position="248"/>
        <end position="266"/>
    </location>
</feature>
<protein>
    <submittedName>
        <fullName evidence="7">O-antigen ligase family protein</fullName>
    </submittedName>
</protein>
<name>A0A9D0ZDQ9_9FIRM</name>
<accession>A0A9D0ZDQ9</accession>
<keyword evidence="3 5" id="KW-1133">Transmembrane helix</keyword>
<dbReference type="InterPro" id="IPR007016">
    <property type="entry name" value="O-antigen_ligase-rel_domated"/>
</dbReference>
<reference evidence="7" key="1">
    <citation type="submission" date="2020-10" db="EMBL/GenBank/DDBJ databases">
        <authorList>
            <person name="Gilroy R."/>
        </authorList>
    </citation>
    <scope>NUCLEOTIDE SEQUENCE</scope>
    <source>
        <strain evidence="7">ChiSxjej2B14-6234</strain>
    </source>
</reference>
<feature type="transmembrane region" description="Helical" evidence="5">
    <location>
        <begin position="174"/>
        <end position="197"/>
    </location>
</feature>
<feature type="transmembrane region" description="Helical" evidence="5">
    <location>
        <begin position="481"/>
        <end position="501"/>
    </location>
</feature>
<evidence type="ECO:0000256" key="2">
    <source>
        <dbReference type="ARBA" id="ARBA00022692"/>
    </source>
</evidence>
<evidence type="ECO:0000256" key="1">
    <source>
        <dbReference type="ARBA" id="ARBA00004141"/>
    </source>
</evidence>
<feature type="transmembrane region" description="Helical" evidence="5">
    <location>
        <begin position="71"/>
        <end position="93"/>
    </location>
</feature>
<evidence type="ECO:0000256" key="4">
    <source>
        <dbReference type="ARBA" id="ARBA00023136"/>
    </source>
</evidence>
<dbReference type="Proteomes" id="UP000886887">
    <property type="component" value="Unassembled WGS sequence"/>
</dbReference>
<proteinExistence type="predicted"/>
<comment type="subcellular location">
    <subcellularLocation>
        <location evidence="1">Membrane</location>
        <topology evidence="1">Multi-pass membrane protein</topology>
    </subcellularLocation>
</comment>
<dbReference type="GO" id="GO:0016020">
    <property type="term" value="C:membrane"/>
    <property type="evidence" value="ECO:0007669"/>
    <property type="project" value="UniProtKB-SubCell"/>
</dbReference>
<feature type="transmembrane region" description="Helical" evidence="5">
    <location>
        <begin position="286"/>
        <end position="307"/>
    </location>
</feature>
<gene>
    <name evidence="7" type="ORF">IAB73_10380</name>
</gene>
<evidence type="ECO:0000259" key="6">
    <source>
        <dbReference type="Pfam" id="PF04932"/>
    </source>
</evidence>
<feature type="transmembrane region" description="Helical" evidence="5">
    <location>
        <begin position="105"/>
        <end position="123"/>
    </location>
</feature>
<dbReference type="PANTHER" id="PTHR37422:SF13">
    <property type="entry name" value="LIPOPOLYSACCHARIDE BIOSYNTHESIS PROTEIN PA4999-RELATED"/>
    <property type="match status" value="1"/>
</dbReference>
<feature type="transmembrane region" description="Helical" evidence="5">
    <location>
        <begin position="135"/>
        <end position="154"/>
    </location>
</feature>
<keyword evidence="7" id="KW-0436">Ligase</keyword>
<feature type="transmembrane region" description="Helical" evidence="5">
    <location>
        <begin position="12"/>
        <end position="29"/>
    </location>
</feature>
<dbReference type="GO" id="GO:0016874">
    <property type="term" value="F:ligase activity"/>
    <property type="evidence" value="ECO:0007669"/>
    <property type="project" value="UniProtKB-KW"/>
</dbReference>